<sequence length="223" mass="24977">MKPKMMWVPMAALLLVAAACSSDPTESEEYQTLLTERGALSEQLADATTDLEATTQELMDMTAALADSEAEAETLQVKLTDREEEVASLRNAGNDVRDLLVTADAAMKAKAFFETWITTGFYDELAGLQVPMELGDQVMIYLDNQWVTWRDLVETDALFDFRDIVREIGDDELMDAWDRWLDTPVGSDEELAAAVELDLRLDLVIFEMINDALEVIGPELERT</sequence>
<accession>A0A1G1ZAL6</accession>
<reference evidence="3 4" key="1">
    <citation type="journal article" date="2016" name="Nat. Commun.">
        <title>Thousands of microbial genomes shed light on interconnected biogeochemical processes in an aquifer system.</title>
        <authorList>
            <person name="Anantharaman K."/>
            <person name="Brown C.T."/>
            <person name="Hug L.A."/>
            <person name="Sharon I."/>
            <person name="Castelle C.J."/>
            <person name="Probst A.J."/>
            <person name="Thomas B.C."/>
            <person name="Singh A."/>
            <person name="Wilkins M.J."/>
            <person name="Karaoz U."/>
            <person name="Brodie E.L."/>
            <person name="Williams K.H."/>
            <person name="Hubbard S.S."/>
            <person name="Banfield J.F."/>
        </authorList>
    </citation>
    <scope>NUCLEOTIDE SEQUENCE [LARGE SCALE GENOMIC DNA]</scope>
</reference>
<keyword evidence="2" id="KW-0732">Signal</keyword>
<dbReference type="EMBL" id="MHJA01000006">
    <property type="protein sequence ID" value="OGY61564.1"/>
    <property type="molecule type" value="Genomic_DNA"/>
</dbReference>
<dbReference type="Proteomes" id="UP000176544">
    <property type="component" value="Unassembled WGS sequence"/>
</dbReference>
<comment type="caution">
    <text evidence="3">The sequence shown here is derived from an EMBL/GenBank/DDBJ whole genome shotgun (WGS) entry which is preliminary data.</text>
</comment>
<dbReference type="AlphaFoldDB" id="A0A1G1ZAL6"/>
<organism evidence="3 4">
    <name type="scientific">Candidatus Colwellbacteria bacterium RIFCSPLOWO2_02_FULL_45_11</name>
    <dbReference type="NCBI Taxonomy" id="1797692"/>
    <lineage>
        <taxon>Bacteria</taxon>
        <taxon>Candidatus Colwelliibacteriota</taxon>
    </lineage>
</organism>
<proteinExistence type="predicted"/>
<feature type="chain" id="PRO_5009581781" evidence="2">
    <location>
        <begin position="22"/>
        <end position="223"/>
    </location>
</feature>
<protein>
    <submittedName>
        <fullName evidence="3">Uncharacterized protein</fullName>
    </submittedName>
</protein>
<evidence type="ECO:0000313" key="3">
    <source>
        <dbReference type="EMBL" id="OGY61564.1"/>
    </source>
</evidence>
<feature type="coiled-coil region" evidence="1">
    <location>
        <begin position="37"/>
        <end position="92"/>
    </location>
</feature>
<evidence type="ECO:0000313" key="4">
    <source>
        <dbReference type="Proteomes" id="UP000176544"/>
    </source>
</evidence>
<feature type="signal peptide" evidence="2">
    <location>
        <begin position="1"/>
        <end position="21"/>
    </location>
</feature>
<name>A0A1G1ZAL6_9BACT</name>
<evidence type="ECO:0000256" key="2">
    <source>
        <dbReference type="SAM" id="SignalP"/>
    </source>
</evidence>
<dbReference type="PROSITE" id="PS51257">
    <property type="entry name" value="PROKAR_LIPOPROTEIN"/>
    <property type="match status" value="1"/>
</dbReference>
<keyword evidence="1" id="KW-0175">Coiled coil</keyword>
<evidence type="ECO:0000256" key="1">
    <source>
        <dbReference type="SAM" id="Coils"/>
    </source>
</evidence>
<gene>
    <name evidence="3" type="ORF">A3I33_00380</name>
</gene>